<organism evidence="3 4">
    <name type="scientific">Linnemannia gamsii</name>
    <dbReference type="NCBI Taxonomy" id="64522"/>
    <lineage>
        <taxon>Eukaryota</taxon>
        <taxon>Fungi</taxon>
        <taxon>Fungi incertae sedis</taxon>
        <taxon>Mucoromycota</taxon>
        <taxon>Mortierellomycotina</taxon>
        <taxon>Mortierellomycetes</taxon>
        <taxon>Mortierellales</taxon>
        <taxon>Mortierellaceae</taxon>
        <taxon>Linnemannia</taxon>
    </lineage>
</organism>
<name>A0A9P6ULH6_9FUNG</name>
<dbReference type="Pfam" id="PF20263">
    <property type="entry name" value="LYRM2-like"/>
    <property type="match status" value="1"/>
</dbReference>
<dbReference type="OrthoDB" id="198652at2759"/>
<feature type="region of interest" description="Disordered" evidence="1">
    <location>
        <begin position="351"/>
        <end position="395"/>
    </location>
</feature>
<dbReference type="InterPro" id="IPR046896">
    <property type="entry name" value="Cup1-like_N"/>
</dbReference>
<reference evidence="3" key="1">
    <citation type="journal article" date="2020" name="Fungal Divers.">
        <title>Resolving the Mortierellaceae phylogeny through synthesis of multi-gene phylogenetics and phylogenomics.</title>
        <authorList>
            <person name="Vandepol N."/>
            <person name="Liber J."/>
            <person name="Desiro A."/>
            <person name="Na H."/>
            <person name="Kennedy M."/>
            <person name="Barry K."/>
            <person name="Grigoriev I.V."/>
            <person name="Miller A.N."/>
            <person name="O'Donnell K."/>
            <person name="Stajich J.E."/>
            <person name="Bonito G."/>
        </authorList>
    </citation>
    <scope>NUCLEOTIDE SEQUENCE</scope>
    <source>
        <strain evidence="3">NVP60</strain>
    </source>
</reference>
<sequence>MPTYGPVPTSFSGLSHRHQSLFLYRHILRQAASFFDERASQWIRVRAQETFRKNRSQKDEHRIQKYMSDARKALRLIERANQMDLKAVMRILRLSYGLQGKERRILLQPFVDSTRARTLSTDKLSAAIIASGSAPSPTMTPVTSGTIRDSASQHRLSEHLLASKEDPGPIFFNKQRTVPPILSPPLVSLIQGATGKNAQPVLPQPLFKPLHGKREANLRWRFFTKQMRKVKPPLAGEIRQEIERKSRIGLPRDHLIHIFGDDVETLERAQERIEWEQQIMATIKAWNKIGEEQKEKRWDTGRFHPSIGGKPAKCSTLTLRLYRRIWQQLLNEVPILDVKLTTASRSSVDDNIRISKDGEEGTSKDSRPSERSFSHSPAAVGYSVSKSAQSHQARSTAGLKLQALVNDFDQLGFTESSLPSQGKPRKKASRV</sequence>
<evidence type="ECO:0000313" key="3">
    <source>
        <dbReference type="EMBL" id="KAG0310553.1"/>
    </source>
</evidence>
<proteinExistence type="predicted"/>
<evidence type="ECO:0000259" key="2">
    <source>
        <dbReference type="Pfam" id="PF20263"/>
    </source>
</evidence>
<dbReference type="AlphaFoldDB" id="A0A9P6ULH6"/>
<keyword evidence="4" id="KW-1185">Reference proteome</keyword>
<protein>
    <recommendedName>
        <fullName evidence="2">LYR motif-containing protein Cup1-like N-terminal domain-containing protein</fullName>
    </recommendedName>
</protein>
<feature type="compositionally biased region" description="Polar residues" evidence="1">
    <location>
        <begin position="384"/>
        <end position="395"/>
    </location>
</feature>
<gene>
    <name evidence="3" type="ORF">BGZ97_012489</name>
</gene>
<comment type="caution">
    <text evidence="3">The sequence shown here is derived from an EMBL/GenBank/DDBJ whole genome shotgun (WGS) entry which is preliminary data.</text>
</comment>
<evidence type="ECO:0000256" key="1">
    <source>
        <dbReference type="SAM" id="MobiDB-lite"/>
    </source>
</evidence>
<dbReference type="CDD" id="cd20273">
    <property type="entry name" value="Complex1_LYR_unchar"/>
    <property type="match status" value="1"/>
</dbReference>
<feature type="domain" description="LYR motif-containing protein Cup1-like N-terminal" evidence="2">
    <location>
        <begin position="23"/>
        <end position="106"/>
    </location>
</feature>
<dbReference type="Proteomes" id="UP000823405">
    <property type="component" value="Unassembled WGS sequence"/>
</dbReference>
<accession>A0A9P6ULH6</accession>
<dbReference type="EMBL" id="JAAAIN010000824">
    <property type="protein sequence ID" value="KAG0310553.1"/>
    <property type="molecule type" value="Genomic_DNA"/>
</dbReference>
<feature type="compositionally biased region" description="Basic and acidic residues" evidence="1">
    <location>
        <begin position="351"/>
        <end position="373"/>
    </location>
</feature>
<evidence type="ECO:0000313" key="4">
    <source>
        <dbReference type="Proteomes" id="UP000823405"/>
    </source>
</evidence>